<sequence length="317" mass="37612">MKRISITFNEYEYEYLKYARDLVNENPFANADIKDILYSFIEYTRVRILDKRHLIRFVNIFLIKSNSKPLELEDTGTKSFSPINDIYFHKTEDRKLGEVYTFPILYALRLEDNIISTLDDIKEGLLSKAPQLKDPNYSEIIRNCVHFVIDNIDSKFDFFSILYIFKLTSNANMLGLIGNIMEISENTSMSPDEVLEQHKDKAKPQYFKKYIEDYNTYKKLKKWLSNTKLDETLDEYNKISKRIGFYSTTWRAVPSFVDFLFFLSNLYFNLSSSIAALSHFSYDDVVNSFLEPAKKLYTEKMEDIYIFLFYTCFDFKN</sequence>
<accession>A0A0Q0RZB4</accession>
<name>A0A0Q0RZB4_9ARCH</name>
<comment type="caution">
    <text evidence="1">The sequence shown here is derived from an EMBL/GenBank/DDBJ whole genome shotgun (WGS) entry which is preliminary data.</text>
</comment>
<dbReference type="Proteomes" id="UP000050301">
    <property type="component" value="Unassembled WGS sequence"/>
</dbReference>
<keyword evidence="2" id="KW-1185">Reference proteome</keyword>
<organism evidence="1 2">
    <name type="scientific">Acidiplasma cupricumulans</name>
    <dbReference type="NCBI Taxonomy" id="312540"/>
    <lineage>
        <taxon>Archaea</taxon>
        <taxon>Methanobacteriati</taxon>
        <taxon>Thermoplasmatota</taxon>
        <taxon>Thermoplasmata</taxon>
        <taxon>Thermoplasmatales</taxon>
        <taxon>Ferroplasmaceae</taxon>
        <taxon>Acidiplasma</taxon>
    </lineage>
</organism>
<evidence type="ECO:0000313" key="2">
    <source>
        <dbReference type="Proteomes" id="UP000050301"/>
    </source>
</evidence>
<proteinExistence type="predicted"/>
<dbReference type="InParanoid" id="A0A0Q0RZB4"/>
<evidence type="ECO:0000313" key="1">
    <source>
        <dbReference type="EMBL" id="KQB35902.1"/>
    </source>
</evidence>
<dbReference type="RefSeq" id="WP_054963981.1">
    <property type="nucleotide sequence ID" value="NZ_LKBH01000083.1"/>
</dbReference>
<dbReference type="AlphaFoldDB" id="A0A0Q0RZB4"/>
<protein>
    <submittedName>
        <fullName evidence="1">Uncharacterized protein</fullName>
    </submittedName>
</protein>
<gene>
    <name evidence="1" type="ORF">AOG55_05425</name>
</gene>
<dbReference type="EMBL" id="LKBH01000083">
    <property type="protein sequence ID" value="KQB35902.1"/>
    <property type="molecule type" value="Genomic_DNA"/>
</dbReference>
<reference evidence="1 2" key="1">
    <citation type="submission" date="2015-09" db="EMBL/GenBank/DDBJ databases">
        <title>Heavy metals and arsenic resistance mechanisms in polyextremophilic archaea of the family Ferroplasmaceae.</title>
        <authorList>
            <person name="Bulaev A.G."/>
            <person name="Kanygina A.V."/>
        </authorList>
    </citation>
    <scope>NUCLEOTIDE SEQUENCE [LARGE SCALE GENOMIC DNA]</scope>
    <source>
        <strain evidence="1 2">BH2</strain>
    </source>
</reference>